<keyword evidence="4" id="KW-1185">Reference proteome</keyword>
<sequence length="499" mass="54911">MNIAGMWDQLIDCICRPPRDEYSLDELVGGTKGTFTLSGRPYVRQDSSLTNKAGQKLVSSHYRSAEAVNTKVPQPCVIYCHCNSGSRRDAEEALYILLPHNISVFCLDFAGSGRSEGDWVTLGALEVDDLEAAVDHLRRTGSATTIGLWGRSMGAVTALLYSQRDPSIAGMVLDSPFSRLTDLMMELVEEQKLPIPKPFMKMALGMMRRSVRKRAHFNIDHVAPLDAVPQSFSPALFGHAEGDTFIHKHHSERLHKAYAGDKNLITFEGDHNSMRPQFFYNSVLIFMHNVLQCTAMLLPETVASAKRSSQADDLPPEPLRALATQTSLRSQRSVPWTQTPTWNGNRDEFAQLWDEEVARSQQAGDSEDSQSETASQGDVQDTGAPVQRSSQAEAHARALAVEEELMVARALEMSLMDSIQQACPGHPPSNLSQPVERGGQQRQASLDAVVPAAMQQMDPLDAEEMMLIQAIQASLREADKLEQAPSPAQAADTKPRDCG</sequence>
<name>A0AAW1P5B1_9CHLO</name>
<gene>
    <name evidence="3" type="ORF">WJX72_006872</name>
</gene>
<evidence type="ECO:0000313" key="3">
    <source>
        <dbReference type="EMBL" id="KAK9805218.1"/>
    </source>
</evidence>
<dbReference type="Pfam" id="PF12146">
    <property type="entry name" value="Hydrolase_4"/>
    <property type="match status" value="1"/>
</dbReference>
<comment type="caution">
    <text evidence="3">The sequence shown here is derived from an EMBL/GenBank/DDBJ whole genome shotgun (WGS) entry which is preliminary data.</text>
</comment>
<dbReference type="AlphaFoldDB" id="A0AAW1P5B1"/>
<organism evidence="3 4">
    <name type="scientific">[Myrmecia] bisecta</name>
    <dbReference type="NCBI Taxonomy" id="41462"/>
    <lineage>
        <taxon>Eukaryota</taxon>
        <taxon>Viridiplantae</taxon>
        <taxon>Chlorophyta</taxon>
        <taxon>core chlorophytes</taxon>
        <taxon>Trebouxiophyceae</taxon>
        <taxon>Trebouxiales</taxon>
        <taxon>Trebouxiaceae</taxon>
        <taxon>Myrmecia</taxon>
    </lineage>
</organism>
<evidence type="ECO:0000256" key="1">
    <source>
        <dbReference type="SAM" id="MobiDB-lite"/>
    </source>
</evidence>
<dbReference type="EMBL" id="JALJOR010000016">
    <property type="protein sequence ID" value="KAK9805218.1"/>
    <property type="molecule type" value="Genomic_DNA"/>
</dbReference>
<proteinExistence type="predicted"/>
<protein>
    <recommendedName>
        <fullName evidence="2">Serine aminopeptidase S33 domain-containing protein</fullName>
    </recommendedName>
</protein>
<feature type="region of interest" description="Disordered" evidence="1">
    <location>
        <begin position="357"/>
        <end position="395"/>
    </location>
</feature>
<feature type="region of interest" description="Disordered" evidence="1">
    <location>
        <begin position="478"/>
        <end position="499"/>
    </location>
</feature>
<reference evidence="3 4" key="1">
    <citation type="journal article" date="2024" name="Nat. Commun.">
        <title>Phylogenomics reveals the evolutionary origins of lichenization in chlorophyte algae.</title>
        <authorList>
            <person name="Puginier C."/>
            <person name="Libourel C."/>
            <person name="Otte J."/>
            <person name="Skaloud P."/>
            <person name="Haon M."/>
            <person name="Grisel S."/>
            <person name="Petersen M."/>
            <person name="Berrin J.G."/>
            <person name="Delaux P.M."/>
            <person name="Dal Grande F."/>
            <person name="Keller J."/>
        </authorList>
    </citation>
    <scope>NUCLEOTIDE SEQUENCE [LARGE SCALE GENOMIC DNA]</scope>
    <source>
        <strain evidence="3 4">SAG 2043</strain>
    </source>
</reference>
<feature type="domain" description="Serine aminopeptidase S33" evidence="2">
    <location>
        <begin position="74"/>
        <end position="210"/>
    </location>
</feature>
<evidence type="ECO:0000313" key="4">
    <source>
        <dbReference type="Proteomes" id="UP001489004"/>
    </source>
</evidence>
<dbReference type="InterPro" id="IPR029058">
    <property type="entry name" value="AB_hydrolase_fold"/>
</dbReference>
<feature type="region of interest" description="Disordered" evidence="1">
    <location>
        <begin position="324"/>
        <end position="344"/>
    </location>
</feature>
<dbReference type="InterPro" id="IPR052920">
    <property type="entry name" value="DNA-binding_regulatory"/>
</dbReference>
<dbReference type="PANTHER" id="PTHR43358:SF4">
    <property type="entry name" value="ALPHA_BETA HYDROLASE FOLD-1 DOMAIN-CONTAINING PROTEIN"/>
    <property type="match status" value="1"/>
</dbReference>
<dbReference type="Proteomes" id="UP001489004">
    <property type="component" value="Unassembled WGS sequence"/>
</dbReference>
<dbReference type="SUPFAM" id="SSF53474">
    <property type="entry name" value="alpha/beta-Hydrolases"/>
    <property type="match status" value="1"/>
</dbReference>
<dbReference type="PANTHER" id="PTHR43358">
    <property type="entry name" value="ALPHA/BETA-HYDROLASE"/>
    <property type="match status" value="1"/>
</dbReference>
<evidence type="ECO:0000259" key="2">
    <source>
        <dbReference type="Pfam" id="PF12146"/>
    </source>
</evidence>
<accession>A0AAW1P5B1</accession>
<dbReference type="Gene3D" id="3.40.50.1820">
    <property type="entry name" value="alpha/beta hydrolase"/>
    <property type="match status" value="1"/>
</dbReference>
<dbReference type="InterPro" id="IPR022742">
    <property type="entry name" value="Hydrolase_4"/>
</dbReference>